<feature type="region of interest" description="Disordered" evidence="1">
    <location>
        <begin position="1"/>
        <end position="68"/>
    </location>
</feature>
<evidence type="ECO:0000256" key="1">
    <source>
        <dbReference type="SAM" id="MobiDB-lite"/>
    </source>
</evidence>
<organism evidence="2 3">
    <name type="scientific">Microthyrium microscopicum</name>
    <dbReference type="NCBI Taxonomy" id="703497"/>
    <lineage>
        <taxon>Eukaryota</taxon>
        <taxon>Fungi</taxon>
        <taxon>Dikarya</taxon>
        <taxon>Ascomycota</taxon>
        <taxon>Pezizomycotina</taxon>
        <taxon>Dothideomycetes</taxon>
        <taxon>Dothideomycetes incertae sedis</taxon>
        <taxon>Microthyriales</taxon>
        <taxon>Microthyriaceae</taxon>
        <taxon>Microthyrium</taxon>
    </lineage>
</organism>
<accession>A0A6A6U9P0</accession>
<keyword evidence="3" id="KW-1185">Reference proteome</keyword>
<feature type="compositionally biased region" description="Acidic residues" evidence="1">
    <location>
        <begin position="114"/>
        <end position="129"/>
    </location>
</feature>
<dbReference type="AlphaFoldDB" id="A0A6A6U9P0"/>
<name>A0A6A6U9P0_9PEZI</name>
<dbReference type="Proteomes" id="UP000799302">
    <property type="component" value="Unassembled WGS sequence"/>
</dbReference>
<reference evidence="2" key="1">
    <citation type="journal article" date="2020" name="Stud. Mycol.">
        <title>101 Dothideomycetes genomes: a test case for predicting lifestyles and emergence of pathogens.</title>
        <authorList>
            <person name="Haridas S."/>
            <person name="Albert R."/>
            <person name="Binder M."/>
            <person name="Bloem J."/>
            <person name="Labutti K."/>
            <person name="Salamov A."/>
            <person name="Andreopoulos B."/>
            <person name="Baker S."/>
            <person name="Barry K."/>
            <person name="Bills G."/>
            <person name="Bluhm B."/>
            <person name="Cannon C."/>
            <person name="Castanera R."/>
            <person name="Culley D."/>
            <person name="Daum C."/>
            <person name="Ezra D."/>
            <person name="Gonzalez J."/>
            <person name="Henrissat B."/>
            <person name="Kuo A."/>
            <person name="Liang C."/>
            <person name="Lipzen A."/>
            <person name="Lutzoni F."/>
            <person name="Magnuson J."/>
            <person name="Mondo S."/>
            <person name="Nolan M."/>
            <person name="Ohm R."/>
            <person name="Pangilinan J."/>
            <person name="Park H.-J."/>
            <person name="Ramirez L."/>
            <person name="Alfaro M."/>
            <person name="Sun H."/>
            <person name="Tritt A."/>
            <person name="Yoshinaga Y."/>
            <person name="Zwiers L.-H."/>
            <person name="Turgeon B."/>
            <person name="Goodwin S."/>
            <person name="Spatafora J."/>
            <person name="Crous P."/>
            <person name="Grigoriev I."/>
        </authorList>
    </citation>
    <scope>NUCLEOTIDE SEQUENCE</scope>
    <source>
        <strain evidence="2">CBS 115976</strain>
    </source>
</reference>
<feature type="compositionally biased region" description="Acidic residues" evidence="1">
    <location>
        <begin position="13"/>
        <end position="22"/>
    </location>
</feature>
<gene>
    <name evidence="2" type="ORF">BT63DRAFT_414645</name>
</gene>
<dbReference type="EMBL" id="MU004236">
    <property type="protein sequence ID" value="KAF2668670.1"/>
    <property type="molecule type" value="Genomic_DNA"/>
</dbReference>
<feature type="region of interest" description="Disordered" evidence="1">
    <location>
        <begin position="93"/>
        <end position="136"/>
    </location>
</feature>
<evidence type="ECO:0000313" key="2">
    <source>
        <dbReference type="EMBL" id="KAF2668670.1"/>
    </source>
</evidence>
<proteinExistence type="predicted"/>
<sequence length="136" mass="15777">MSAGPRYANDSNYDSDDEDNYDDLSCASDSSDDSEGSESDNEDDSVTRKLASMSLDHAPTFEDCECLDPDQQQYDLWERYADDEEWKALYNSISWRQKQDKPEKRKRGPGSPTESEEEYDEKSDDDDTDNPDHKYW</sequence>
<protein>
    <submittedName>
        <fullName evidence="2">Uncharacterized protein</fullName>
    </submittedName>
</protein>
<feature type="compositionally biased region" description="Acidic residues" evidence="1">
    <location>
        <begin position="30"/>
        <end position="44"/>
    </location>
</feature>
<evidence type="ECO:0000313" key="3">
    <source>
        <dbReference type="Proteomes" id="UP000799302"/>
    </source>
</evidence>